<feature type="transmembrane region" description="Helical" evidence="1">
    <location>
        <begin position="455"/>
        <end position="475"/>
    </location>
</feature>
<keyword evidence="1" id="KW-0472">Membrane</keyword>
<feature type="transmembrane region" description="Helical" evidence="1">
    <location>
        <begin position="520"/>
        <end position="542"/>
    </location>
</feature>
<organism evidence="2 3">
    <name type="scientific">Acidimangrovimonas pyrenivorans</name>
    <dbReference type="NCBI Taxonomy" id="2030798"/>
    <lineage>
        <taxon>Bacteria</taxon>
        <taxon>Pseudomonadati</taxon>
        <taxon>Pseudomonadota</taxon>
        <taxon>Alphaproteobacteria</taxon>
        <taxon>Rhodobacterales</taxon>
        <taxon>Paracoccaceae</taxon>
        <taxon>Acidimangrovimonas</taxon>
    </lineage>
</organism>
<dbReference type="Gene3D" id="3.30.70.1320">
    <property type="entry name" value="Multidrug efflux transporter AcrB pore domain like"/>
    <property type="match status" value="1"/>
</dbReference>
<dbReference type="PANTHER" id="PTHR32063:SF33">
    <property type="entry name" value="RND SUPERFAMILY EFFLUX PUMP PERMEASE COMPONENT"/>
    <property type="match status" value="1"/>
</dbReference>
<dbReference type="PRINTS" id="PR00702">
    <property type="entry name" value="ACRIFLAVINRP"/>
</dbReference>
<evidence type="ECO:0000313" key="2">
    <source>
        <dbReference type="EMBL" id="MFC2967525.1"/>
    </source>
</evidence>
<evidence type="ECO:0000313" key="3">
    <source>
        <dbReference type="Proteomes" id="UP001595443"/>
    </source>
</evidence>
<feature type="transmembrane region" description="Helical" evidence="1">
    <location>
        <begin position="424"/>
        <end position="443"/>
    </location>
</feature>
<dbReference type="Gene3D" id="3.30.2090.10">
    <property type="entry name" value="Multidrug efflux transporter AcrB TolC docking domain, DN and DC subdomains"/>
    <property type="match status" value="2"/>
</dbReference>
<accession>A0ABV7AF56</accession>
<reference evidence="3" key="1">
    <citation type="journal article" date="2019" name="Int. J. Syst. Evol. Microbiol.">
        <title>The Global Catalogue of Microorganisms (GCM) 10K type strain sequencing project: providing services to taxonomists for standard genome sequencing and annotation.</title>
        <authorList>
            <consortium name="The Broad Institute Genomics Platform"/>
            <consortium name="The Broad Institute Genome Sequencing Center for Infectious Disease"/>
            <person name="Wu L."/>
            <person name="Ma J."/>
        </authorList>
    </citation>
    <scope>NUCLEOTIDE SEQUENCE [LARGE SCALE GENOMIC DNA]</scope>
    <source>
        <strain evidence="3">KCTC 62192</strain>
    </source>
</reference>
<feature type="transmembrane region" description="Helical" evidence="1">
    <location>
        <begin position="993"/>
        <end position="1019"/>
    </location>
</feature>
<sequence length="1030" mass="109486">MIRLFAAHPTAANILMLALIGLGLAAVPALQRDTFPVVAPSDVEVRIAYPGASPAEVERGICMVVEDPIRAVENLDELTCQARDNLALITATIVEGADMDRFSSDVKAAVEGVTGLPDKAEDPVVRVVERTAAVASVAVTGPKDPATLYAYADQLAEQFKRDPAISQASVAGFSDREIAIEVSAAALEAHGLTIADVSAALARGSLDMPAGTLEGPGGDALIRFSGEKRSPAEFAKLPITGSAQGGEVLLGDVATITTRFSDPHEASYYDGKRAAIINVTKTASQDALKVMAALQKQLATARDQAPEGITLSISQDSTQNIVDRLRIITSNGIQGLVLVLVVMWLFFGFRFSFWVAMGLPVSFLGTVFAMQLLGLTINMITMVALLVAIGLLMDDAIVISENIVRRRQQGESGLEAAVNGARQVAPGVTASFLTTVMIVGPLGLMAGKIGAVLKFLPIVLVMTLIVSLIEAFFILPNHLHHALRHDRRPGLVTRAVNAGFDGLRDRVIVPIARAALKFRYFTLGIALFLILVSLAPFSGGLIKFQSFPTLESDTVEARLLLAQGAPLDLTRQRVAKVEAALNKLNAEETPKQPGGQPLVESITVSYGVNADVPETGPHMATVSARLLPAGVRSTSVTDVLDQWKKLTGPMPDMAALRFTDKERGVGGKPIDIRLQGPDLATLETTARQLRGFFREFDGVRDVTYDLRPGKREYVVTLRPNAATALGVSAQSVAGQLRAAFRGDTGLQVQDGLGKLDIVARLTAPDRNTAADIDRIRIAGPDGALVPLSAVADVTETRGYSSITRIDGARTVSVTGSINPAVANARELMAAMKTDFLPKLAETHPEIRVVVVGEAKDTATTGSSLGKNLLLGLIGVYFILAFQFRSFLQPIAVFVAIPLGLIGVMWGHMALGMQLSLPSLVGLATLAGVVVNDSILLIAFIKERFNAGGEMIASAEEAVRDRFRAIFLTSLTTVVGLGPLLFEQSTQAQFLRPIVASLAFGLSGATLLALFVTPAVFAILHDLRLIKREEE</sequence>
<feature type="transmembrane region" description="Helical" evidence="1">
    <location>
        <begin position="961"/>
        <end position="981"/>
    </location>
</feature>
<dbReference type="Gene3D" id="3.30.70.1430">
    <property type="entry name" value="Multidrug efflux transporter AcrB pore domain"/>
    <property type="match status" value="2"/>
</dbReference>
<protein>
    <submittedName>
        <fullName evidence="2">Efflux RND transporter permease subunit</fullName>
    </submittedName>
</protein>
<proteinExistence type="predicted"/>
<keyword evidence="3" id="KW-1185">Reference proteome</keyword>
<gene>
    <name evidence="2" type="ORF">ACFOES_05415</name>
</gene>
<dbReference type="RefSeq" id="WP_377832175.1">
    <property type="nucleotide sequence ID" value="NZ_JBHRSK010000004.1"/>
</dbReference>
<dbReference type="Gene3D" id="3.30.70.1440">
    <property type="entry name" value="Multidrug efflux transporter AcrB pore domain"/>
    <property type="match status" value="1"/>
</dbReference>
<dbReference type="SUPFAM" id="SSF82693">
    <property type="entry name" value="Multidrug efflux transporter AcrB pore domain, PN1, PN2, PC1 and PC2 subdomains"/>
    <property type="match status" value="2"/>
</dbReference>
<keyword evidence="1" id="KW-0812">Transmembrane</keyword>
<dbReference type="Pfam" id="PF00873">
    <property type="entry name" value="ACR_tran"/>
    <property type="match status" value="1"/>
</dbReference>
<dbReference type="SUPFAM" id="SSF82866">
    <property type="entry name" value="Multidrug efflux transporter AcrB transmembrane domain"/>
    <property type="match status" value="2"/>
</dbReference>
<name>A0ABV7AF56_9RHOB</name>
<dbReference type="SUPFAM" id="SSF82714">
    <property type="entry name" value="Multidrug efflux transporter AcrB TolC docking domain, DN and DC subdomains"/>
    <property type="match status" value="2"/>
</dbReference>
<dbReference type="Gene3D" id="1.20.1640.10">
    <property type="entry name" value="Multidrug efflux transporter AcrB transmembrane domain"/>
    <property type="match status" value="2"/>
</dbReference>
<evidence type="ECO:0000256" key="1">
    <source>
        <dbReference type="SAM" id="Phobius"/>
    </source>
</evidence>
<keyword evidence="1" id="KW-1133">Transmembrane helix</keyword>
<feature type="transmembrane region" description="Helical" evidence="1">
    <location>
        <begin position="890"/>
        <end position="910"/>
    </location>
</feature>
<comment type="caution">
    <text evidence="2">The sequence shown here is derived from an EMBL/GenBank/DDBJ whole genome shotgun (WGS) entry which is preliminary data.</text>
</comment>
<dbReference type="Proteomes" id="UP001595443">
    <property type="component" value="Unassembled WGS sequence"/>
</dbReference>
<dbReference type="EMBL" id="JBHRSK010000004">
    <property type="protein sequence ID" value="MFC2967525.1"/>
    <property type="molecule type" value="Genomic_DNA"/>
</dbReference>
<feature type="transmembrane region" description="Helical" evidence="1">
    <location>
        <begin position="327"/>
        <end position="347"/>
    </location>
</feature>
<feature type="transmembrane region" description="Helical" evidence="1">
    <location>
        <begin position="864"/>
        <end position="883"/>
    </location>
</feature>
<feature type="transmembrane region" description="Helical" evidence="1">
    <location>
        <begin position="916"/>
        <end position="940"/>
    </location>
</feature>
<dbReference type="InterPro" id="IPR001036">
    <property type="entry name" value="Acrflvin-R"/>
</dbReference>
<dbReference type="PANTHER" id="PTHR32063">
    <property type="match status" value="1"/>
</dbReference>
<dbReference type="InterPro" id="IPR027463">
    <property type="entry name" value="AcrB_DN_DC_subdom"/>
</dbReference>